<feature type="transmembrane region" description="Helical" evidence="2">
    <location>
        <begin position="141"/>
        <end position="159"/>
    </location>
</feature>
<sequence length="202" mass="21797">MLRTGERQVRDQPEGRRASPHCGGSDTGSGEVSLTRCPAEPPIEWRDRLPVNPAPEEGGYRAALRLGGMGWGNRPRWAWWVMAGYVAGFLEGTGAHAYDVVTGGLHAYGYAPLALQLLFHALLLLDPLVALLVVTARPVGPYLGAAVMLADLAANWWLQRDTVLHHPATCLRPVGLLPITVFGVFVLATALPLRRVLVAAAR</sequence>
<protein>
    <submittedName>
        <fullName evidence="3">Uncharacterized protein</fullName>
    </submittedName>
</protein>
<evidence type="ECO:0000256" key="2">
    <source>
        <dbReference type="SAM" id="Phobius"/>
    </source>
</evidence>
<feature type="transmembrane region" description="Helical" evidence="2">
    <location>
        <begin position="171"/>
        <end position="193"/>
    </location>
</feature>
<comment type="caution">
    <text evidence="3">The sequence shown here is derived from an EMBL/GenBank/DDBJ whole genome shotgun (WGS) entry which is preliminary data.</text>
</comment>
<evidence type="ECO:0000313" key="3">
    <source>
        <dbReference type="EMBL" id="GAA2280405.1"/>
    </source>
</evidence>
<feature type="transmembrane region" description="Helical" evidence="2">
    <location>
        <begin position="77"/>
        <end position="98"/>
    </location>
</feature>
<name>A0ABN3F1J6_9ACTN</name>
<keyword evidence="2" id="KW-0472">Membrane</keyword>
<keyword evidence="2" id="KW-0812">Transmembrane</keyword>
<evidence type="ECO:0000313" key="4">
    <source>
        <dbReference type="Proteomes" id="UP001500305"/>
    </source>
</evidence>
<dbReference type="Proteomes" id="UP001500305">
    <property type="component" value="Unassembled WGS sequence"/>
</dbReference>
<dbReference type="EMBL" id="BAAATR010000076">
    <property type="protein sequence ID" value="GAA2280405.1"/>
    <property type="molecule type" value="Genomic_DNA"/>
</dbReference>
<feature type="region of interest" description="Disordered" evidence="1">
    <location>
        <begin position="1"/>
        <end position="33"/>
    </location>
</feature>
<accession>A0ABN3F1J6</accession>
<feature type="compositionally biased region" description="Basic and acidic residues" evidence="1">
    <location>
        <begin position="1"/>
        <end position="17"/>
    </location>
</feature>
<keyword evidence="4" id="KW-1185">Reference proteome</keyword>
<evidence type="ECO:0000256" key="1">
    <source>
        <dbReference type="SAM" id="MobiDB-lite"/>
    </source>
</evidence>
<feature type="transmembrane region" description="Helical" evidence="2">
    <location>
        <begin position="110"/>
        <end position="134"/>
    </location>
</feature>
<gene>
    <name evidence="3" type="ORF">GCM10010430_77950</name>
</gene>
<proteinExistence type="predicted"/>
<reference evidence="3 4" key="1">
    <citation type="journal article" date="2019" name="Int. J. Syst. Evol. Microbiol.">
        <title>The Global Catalogue of Microorganisms (GCM) 10K type strain sequencing project: providing services to taxonomists for standard genome sequencing and annotation.</title>
        <authorList>
            <consortium name="The Broad Institute Genomics Platform"/>
            <consortium name="The Broad Institute Genome Sequencing Center for Infectious Disease"/>
            <person name="Wu L."/>
            <person name="Ma J."/>
        </authorList>
    </citation>
    <scope>NUCLEOTIDE SEQUENCE [LARGE SCALE GENOMIC DNA]</scope>
    <source>
        <strain evidence="3 4">JCM 7356</strain>
    </source>
</reference>
<organism evidence="3 4">
    <name type="scientific">Kitasatospora cystarginea</name>
    <dbReference type="NCBI Taxonomy" id="58350"/>
    <lineage>
        <taxon>Bacteria</taxon>
        <taxon>Bacillati</taxon>
        <taxon>Actinomycetota</taxon>
        <taxon>Actinomycetes</taxon>
        <taxon>Kitasatosporales</taxon>
        <taxon>Streptomycetaceae</taxon>
        <taxon>Kitasatospora</taxon>
    </lineage>
</organism>
<keyword evidence="2" id="KW-1133">Transmembrane helix</keyword>